<sequence>MRGSLYSRRFLQRFRQLLISAGSVKIKLLLTCCIAFTFFIIAGRAASFMGWRHRHTHTGSSSPRPGFTIVINTWKRNDLLKKSIAHYSTCPCVDSIHIVWSEPDPPSDSLQRFLRHIVQSKSRGGKHVELKFDIHKEDSLNNRFKEIPDLKTEAVFSIDDDVVFPCTSVEFAFNVWRSAPAAMVGFVPRMHWLDKSVVDSVSYLYGGWWSVWWMGRYSMVLSKAAFFHKKYLEFYTNHMPASIRDYITKNRNCEDIAMAFLVANATRAPPIWVKGKIFEIGSTGISSMGGHSERRSVLQDHVTKVLAIVHVRCMVMSVNFKLGSDIDHDQENPRVCHDKEELNFRKGDSIVYKILHGFLKQGNSTVVNIATNVVRRASRNRNLKEAEFSYDVNRHIDDNEKQQHGSERMSGPLISGAAYCISSCCMILLNKVVLSSYGFSAGITLMLYQNLVSVIVILALGCLGAVSIEKFSWKLIHIWVPVNLIFVGMLVTGMYSLKYINVAMVTILKNVTNIITALGEYYIFRKHQNRKVWLAMFLMIISATSGGITDLSFDAVGYTWQIGNCFLTAAYSLTMRRVMDKARQSTVSGSLNEVSMSLLNNALSLPFAILLIFLFNEWDYVYHSDVIRMPTFWVVATVSGLLGLSISFTSIWFLNQSSPTTYSLVGSLNKIPISVAGIVMFNVPLSVPNLFSILFGLFAGVLFAKAKMS</sequence>
<dbReference type="EMBL" id="JAINDJ010000003">
    <property type="protein sequence ID" value="KAG9453941.1"/>
    <property type="molecule type" value="Genomic_DNA"/>
</dbReference>
<feature type="transmembrane region" description="Helical" evidence="4">
    <location>
        <begin position="532"/>
        <end position="549"/>
    </location>
</feature>
<evidence type="ECO:0000256" key="3">
    <source>
        <dbReference type="ARBA" id="ARBA00023157"/>
    </source>
</evidence>
<dbReference type="PANTHER" id="PTHR48410">
    <property type="entry name" value="GLYCOSYLINOSITOL PHOSPHORYLCERAMIDE MANNOSYL TRANSFERASE 1"/>
    <property type="match status" value="1"/>
</dbReference>
<evidence type="ECO:0000256" key="1">
    <source>
        <dbReference type="ARBA" id="ARBA00008700"/>
    </source>
</evidence>
<proteinExistence type="inferred from homology"/>
<name>A0AAV7F169_ARIFI</name>
<evidence type="ECO:0000259" key="5">
    <source>
        <dbReference type="Pfam" id="PF03151"/>
    </source>
</evidence>
<feature type="domain" description="Glycosyl transferase 64" evidence="6">
    <location>
        <begin position="67"/>
        <end position="297"/>
    </location>
</feature>
<keyword evidence="4" id="KW-0812">Transmembrane</keyword>
<feature type="transmembrane region" description="Helical" evidence="4">
    <location>
        <begin position="661"/>
        <end position="681"/>
    </location>
</feature>
<comment type="caution">
    <text evidence="7">The sequence shown here is derived from an EMBL/GenBank/DDBJ whole genome shotgun (WGS) entry which is preliminary data.</text>
</comment>
<feature type="transmembrane region" description="Helical" evidence="4">
    <location>
        <begin position="594"/>
        <end position="615"/>
    </location>
</feature>
<reference evidence="7 8" key="1">
    <citation type="submission" date="2021-07" db="EMBL/GenBank/DDBJ databases">
        <title>The Aristolochia fimbriata genome: insights into angiosperm evolution, floral development and chemical biosynthesis.</title>
        <authorList>
            <person name="Jiao Y."/>
        </authorList>
    </citation>
    <scope>NUCLEOTIDE SEQUENCE [LARGE SCALE GENOMIC DNA]</scope>
    <source>
        <strain evidence="7">IBCAS-2021</strain>
        <tissue evidence="7">Leaf</tissue>
    </source>
</reference>
<dbReference type="GO" id="GO:0016757">
    <property type="term" value="F:glycosyltransferase activity"/>
    <property type="evidence" value="ECO:0007669"/>
    <property type="project" value="InterPro"/>
</dbReference>
<gene>
    <name evidence="7" type="ORF">H6P81_006845</name>
</gene>
<dbReference type="AlphaFoldDB" id="A0AAV7F169"/>
<dbReference type="PANTHER" id="PTHR48410:SF1">
    <property type="entry name" value="GLYCOSYLINOSITOL PHOSPHORYLCERAMIDE MANNOSYL TRANSFERASE 1"/>
    <property type="match status" value="1"/>
</dbReference>
<comment type="similarity">
    <text evidence="1">Belongs to the glycosyltransferase 64 family.</text>
</comment>
<feature type="transmembrane region" description="Helical" evidence="4">
    <location>
        <begin position="478"/>
        <end position="497"/>
    </location>
</feature>
<keyword evidence="2" id="KW-0808">Transferase</keyword>
<keyword evidence="8" id="KW-1185">Reference proteome</keyword>
<dbReference type="GO" id="GO:0016020">
    <property type="term" value="C:membrane"/>
    <property type="evidence" value="ECO:0007669"/>
    <property type="project" value="InterPro"/>
</dbReference>
<evidence type="ECO:0000256" key="4">
    <source>
        <dbReference type="SAM" id="Phobius"/>
    </source>
</evidence>
<feature type="domain" description="Sugar phosphate transporter" evidence="5">
    <location>
        <begin position="419"/>
        <end position="698"/>
    </location>
</feature>
<keyword evidence="4" id="KW-0472">Membrane</keyword>
<dbReference type="InterPro" id="IPR015338">
    <property type="entry name" value="GT64_dom"/>
</dbReference>
<dbReference type="Pfam" id="PF09258">
    <property type="entry name" value="Glyco_transf_64"/>
    <property type="match status" value="1"/>
</dbReference>
<keyword evidence="4" id="KW-1133">Transmembrane helix</keyword>
<feature type="transmembrane region" description="Helical" evidence="4">
    <location>
        <begin position="555"/>
        <end position="573"/>
    </location>
</feature>
<feature type="transmembrane region" description="Helical" evidence="4">
    <location>
        <begin position="445"/>
        <end position="466"/>
    </location>
</feature>
<evidence type="ECO:0000313" key="7">
    <source>
        <dbReference type="EMBL" id="KAG9453941.1"/>
    </source>
</evidence>
<dbReference type="InterPro" id="IPR029044">
    <property type="entry name" value="Nucleotide-diphossugar_trans"/>
</dbReference>
<feature type="transmembrane region" description="Helical" evidence="4">
    <location>
        <begin position="687"/>
        <end position="704"/>
    </location>
</feature>
<keyword evidence="3" id="KW-1015">Disulfide bond</keyword>
<feature type="transmembrane region" description="Helical" evidence="4">
    <location>
        <begin position="631"/>
        <end position="654"/>
    </location>
</feature>
<evidence type="ECO:0000259" key="6">
    <source>
        <dbReference type="Pfam" id="PF09258"/>
    </source>
</evidence>
<accession>A0AAV7F169</accession>
<organism evidence="7 8">
    <name type="scientific">Aristolochia fimbriata</name>
    <name type="common">White veined hardy Dutchman's pipe vine</name>
    <dbReference type="NCBI Taxonomy" id="158543"/>
    <lineage>
        <taxon>Eukaryota</taxon>
        <taxon>Viridiplantae</taxon>
        <taxon>Streptophyta</taxon>
        <taxon>Embryophyta</taxon>
        <taxon>Tracheophyta</taxon>
        <taxon>Spermatophyta</taxon>
        <taxon>Magnoliopsida</taxon>
        <taxon>Magnoliidae</taxon>
        <taxon>Piperales</taxon>
        <taxon>Aristolochiaceae</taxon>
        <taxon>Aristolochia</taxon>
    </lineage>
</organism>
<dbReference type="InterPro" id="IPR004853">
    <property type="entry name" value="Sugar_P_trans_dom"/>
</dbReference>
<evidence type="ECO:0000313" key="8">
    <source>
        <dbReference type="Proteomes" id="UP000825729"/>
    </source>
</evidence>
<dbReference type="Proteomes" id="UP000825729">
    <property type="component" value="Unassembled WGS sequence"/>
</dbReference>
<dbReference type="SUPFAM" id="SSF53448">
    <property type="entry name" value="Nucleotide-diphospho-sugar transferases"/>
    <property type="match status" value="1"/>
</dbReference>
<dbReference type="Pfam" id="PF03151">
    <property type="entry name" value="TPT"/>
    <property type="match status" value="1"/>
</dbReference>
<dbReference type="Gene3D" id="3.90.550.10">
    <property type="entry name" value="Spore Coat Polysaccharide Biosynthesis Protein SpsA, Chain A"/>
    <property type="match status" value="1"/>
</dbReference>
<dbReference type="InterPro" id="IPR053318">
    <property type="entry name" value="GT64"/>
</dbReference>
<protein>
    <submittedName>
        <fullName evidence="7">Uncharacterized protein</fullName>
    </submittedName>
</protein>
<evidence type="ECO:0000256" key="2">
    <source>
        <dbReference type="ARBA" id="ARBA00022679"/>
    </source>
</evidence>